<comment type="caution">
    <text evidence="4">The sequence shown here is derived from an EMBL/GenBank/DDBJ whole genome shotgun (WGS) entry which is preliminary data.</text>
</comment>
<proteinExistence type="predicted"/>
<keyword evidence="2" id="KW-1133">Transmembrane helix</keyword>
<keyword evidence="2" id="KW-0472">Membrane</keyword>
<feature type="transmembrane region" description="Helical" evidence="2">
    <location>
        <begin position="357"/>
        <end position="379"/>
    </location>
</feature>
<feature type="compositionally biased region" description="Acidic residues" evidence="1">
    <location>
        <begin position="155"/>
        <end position="174"/>
    </location>
</feature>
<feature type="region of interest" description="Disordered" evidence="1">
    <location>
        <begin position="36"/>
        <end position="193"/>
    </location>
</feature>
<protein>
    <submittedName>
        <fullName evidence="4">Uncharacterized protein</fullName>
    </submittedName>
</protein>
<feature type="compositionally biased region" description="Acidic residues" evidence="1">
    <location>
        <begin position="81"/>
        <end position="91"/>
    </location>
</feature>
<feature type="signal peptide" evidence="3">
    <location>
        <begin position="1"/>
        <end position="31"/>
    </location>
</feature>
<feature type="chain" id="PRO_5038833123" evidence="3">
    <location>
        <begin position="32"/>
        <end position="383"/>
    </location>
</feature>
<sequence length="383" mass="40992">MRKWNTIMKKMAVLFLSAVLISAMMPVQLRAQEQSVQDETEIGAQSGEGAGTGVQSRDGAGGGAQSGADAGIVMRSRSDAEADSAVDDDMTGGEKAVQTMKVQDTGAETKDSDDADDVEGDGNSQDVIGKDDKRDQTDQTNQTDQTDQTDKTDQSEDDQYDGQQDEDPLEDESQTGDGQEGENPGGRPGITLDPIAFPILMDSSNELYGSLSQFLSLSSDQFQIYTVAVIDPMTQQPVQPDSPVEVSLDVPSGYDADRVVVSEISMDGEIPVRTELSFTYNSGKAVFETDHSGVYVVMEKKVQPQLPASLEMTSKVEKLELTKKYPDGVSQISPAGSLTSSARALTLNPQTGDDHSVLIWGVVTAIAAAAVIVLIVIIIKRRK</sequence>
<evidence type="ECO:0000256" key="3">
    <source>
        <dbReference type="SAM" id="SignalP"/>
    </source>
</evidence>
<reference evidence="4" key="2">
    <citation type="submission" date="2021-04" db="EMBL/GenBank/DDBJ databases">
        <authorList>
            <person name="Gilroy R."/>
        </authorList>
    </citation>
    <scope>NUCLEOTIDE SEQUENCE</scope>
    <source>
        <strain evidence="4">CHK196-7946</strain>
    </source>
</reference>
<evidence type="ECO:0000256" key="1">
    <source>
        <dbReference type="SAM" id="MobiDB-lite"/>
    </source>
</evidence>
<dbReference type="EMBL" id="DWVY01000065">
    <property type="protein sequence ID" value="HJC75820.1"/>
    <property type="molecule type" value="Genomic_DNA"/>
</dbReference>
<reference evidence="4" key="1">
    <citation type="journal article" date="2021" name="PeerJ">
        <title>Extensive microbial diversity within the chicken gut microbiome revealed by metagenomics and culture.</title>
        <authorList>
            <person name="Gilroy R."/>
            <person name="Ravi A."/>
            <person name="Getino M."/>
            <person name="Pursley I."/>
            <person name="Horton D.L."/>
            <person name="Alikhan N.F."/>
            <person name="Baker D."/>
            <person name="Gharbi K."/>
            <person name="Hall N."/>
            <person name="Watson M."/>
            <person name="Adriaenssens E.M."/>
            <person name="Foster-Nyarko E."/>
            <person name="Jarju S."/>
            <person name="Secka A."/>
            <person name="Antonio M."/>
            <person name="Oren A."/>
            <person name="Chaudhuri R.R."/>
            <person name="La Ragione R."/>
            <person name="Hildebrand F."/>
            <person name="Pallen M.J."/>
        </authorList>
    </citation>
    <scope>NUCLEOTIDE SEQUENCE</scope>
    <source>
        <strain evidence="4">CHK196-7946</strain>
    </source>
</reference>
<accession>A0A9D2TMJ4</accession>
<evidence type="ECO:0000256" key="2">
    <source>
        <dbReference type="SAM" id="Phobius"/>
    </source>
</evidence>
<evidence type="ECO:0000313" key="4">
    <source>
        <dbReference type="EMBL" id="HJC75820.1"/>
    </source>
</evidence>
<keyword evidence="2" id="KW-0812">Transmembrane</keyword>
<feature type="compositionally biased region" description="Basic and acidic residues" evidence="1">
    <location>
        <begin position="128"/>
        <end position="137"/>
    </location>
</feature>
<dbReference type="AlphaFoldDB" id="A0A9D2TMJ4"/>
<dbReference type="Proteomes" id="UP000823902">
    <property type="component" value="Unassembled WGS sequence"/>
</dbReference>
<keyword evidence="3" id="KW-0732">Signal</keyword>
<name>A0A9D2TMJ4_9FIRM</name>
<gene>
    <name evidence="4" type="ORF">H9697_12910</name>
</gene>
<organism evidence="4 5">
    <name type="scientific">Candidatus Mediterraneibacter faecavium</name>
    <dbReference type="NCBI Taxonomy" id="2838668"/>
    <lineage>
        <taxon>Bacteria</taxon>
        <taxon>Bacillati</taxon>
        <taxon>Bacillota</taxon>
        <taxon>Clostridia</taxon>
        <taxon>Lachnospirales</taxon>
        <taxon>Lachnospiraceae</taxon>
        <taxon>Mediterraneibacter</taxon>
    </lineage>
</organism>
<evidence type="ECO:0000313" key="5">
    <source>
        <dbReference type="Proteomes" id="UP000823902"/>
    </source>
</evidence>